<keyword evidence="2" id="KW-1185">Reference proteome</keyword>
<dbReference type="RefSeq" id="WP_135818790.1">
    <property type="nucleotide sequence ID" value="NZ_SRPG01000250.1"/>
</dbReference>
<reference evidence="1 2" key="1">
    <citation type="submission" date="2019-03" db="EMBL/GenBank/DDBJ databases">
        <authorList>
            <person name="Li J."/>
        </authorList>
    </citation>
    <scope>NUCLEOTIDE SEQUENCE [LARGE SCALE GENOMIC DNA]</scope>
    <source>
        <strain evidence="1 2">3058</strain>
    </source>
</reference>
<dbReference type="Proteomes" id="UP000297972">
    <property type="component" value="Unassembled WGS sequence"/>
</dbReference>
<dbReference type="AlphaFoldDB" id="A0A4Z1BRN9"/>
<sequence>MAREALKGEAIVSELASWFGVHPTMINQGRRALLDGASGDFGRGGRKAPVIDEDQVLELHAEIGD</sequence>
<evidence type="ECO:0000313" key="1">
    <source>
        <dbReference type="EMBL" id="TGN49529.1"/>
    </source>
</evidence>
<dbReference type="OrthoDB" id="9803878at2"/>
<evidence type="ECO:0000313" key="2">
    <source>
        <dbReference type="Proteomes" id="UP000297972"/>
    </source>
</evidence>
<protein>
    <submittedName>
        <fullName evidence="1">Uncharacterized protein</fullName>
    </submittedName>
</protein>
<name>A0A4Z1BRN9_9RHOB</name>
<gene>
    <name evidence="1" type="ORF">E4L95_18155</name>
</gene>
<dbReference type="EMBL" id="SRPG01000250">
    <property type="protein sequence ID" value="TGN49529.1"/>
    <property type="molecule type" value="Genomic_DNA"/>
</dbReference>
<comment type="caution">
    <text evidence="1">The sequence shown here is derived from an EMBL/GenBank/DDBJ whole genome shotgun (WGS) entry which is preliminary data.</text>
</comment>
<proteinExistence type="predicted"/>
<accession>A0A4Z1BRN9</accession>
<organism evidence="1 2">
    <name type="scientific">Paracoccus liaowanqingii</name>
    <dbReference type="NCBI Taxonomy" id="2560053"/>
    <lineage>
        <taxon>Bacteria</taxon>
        <taxon>Pseudomonadati</taxon>
        <taxon>Pseudomonadota</taxon>
        <taxon>Alphaproteobacteria</taxon>
        <taxon>Rhodobacterales</taxon>
        <taxon>Paracoccaceae</taxon>
        <taxon>Paracoccus</taxon>
    </lineage>
</organism>